<dbReference type="PANTHER" id="PTHR45669:SF12">
    <property type="entry name" value="EMB|CAB85507.1"/>
    <property type="match status" value="1"/>
</dbReference>
<dbReference type="PROSITE" id="PS51354">
    <property type="entry name" value="GLUTAREDOXIN_2"/>
    <property type="match status" value="1"/>
</dbReference>
<evidence type="ECO:0000313" key="3">
    <source>
        <dbReference type="Proteomes" id="UP001159364"/>
    </source>
</evidence>
<dbReference type="SUPFAM" id="SSF52833">
    <property type="entry name" value="Thioredoxin-like"/>
    <property type="match status" value="1"/>
</dbReference>
<keyword evidence="3" id="KW-1185">Reference proteome</keyword>
<name>A0AAV8SR47_9ROSI</name>
<protein>
    <recommendedName>
        <fullName evidence="1">Glutaredoxin domain-containing protein</fullName>
    </recommendedName>
</protein>
<dbReference type="InterPro" id="IPR002109">
    <property type="entry name" value="Glutaredoxin"/>
</dbReference>
<evidence type="ECO:0000259" key="1">
    <source>
        <dbReference type="Pfam" id="PF00462"/>
    </source>
</evidence>
<comment type="caution">
    <text evidence="2">The sequence shown here is derived from an EMBL/GenBank/DDBJ whole genome shotgun (WGS) entry which is preliminary data.</text>
</comment>
<dbReference type="PANTHER" id="PTHR45669">
    <property type="entry name" value="GLUTAREDOXIN DOMAIN-CONTAINING CYSTEINE-RICH PROTEIN CG12206-RELATED"/>
    <property type="match status" value="1"/>
</dbReference>
<evidence type="ECO:0000313" key="2">
    <source>
        <dbReference type="EMBL" id="KAJ8754742.1"/>
    </source>
</evidence>
<accession>A0AAV8SR47</accession>
<dbReference type="Gene3D" id="3.40.30.10">
    <property type="entry name" value="Glutaredoxin"/>
    <property type="match status" value="1"/>
</dbReference>
<dbReference type="EMBL" id="JAIWQS010000009">
    <property type="protein sequence ID" value="KAJ8754742.1"/>
    <property type="molecule type" value="Genomic_DNA"/>
</dbReference>
<feature type="domain" description="Glutaredoxin" evidence="1">
    <location>
        <begin position="266"/>
        <end position="333"/>
    </location>
</feature>
<organism evidence="2 3">
    <name type="scientific">Erythroxylum novogranatense</name>
    <dbReference type="NCBI Taxonomy" id="1862640"/>
    <lineage>
        <taxon>Eukaryota</taxon>
        <taxon>Viridiplantae</taxon>
        <taxon>Streptophyta</taxon>
        <taxon>Embryophyta</taxon>
        <taxon>Tracheophyta</taxon>
        <taxon>Spermatophyta</taxon>
        <taxon>Magnoliopsida</taxon>
        <taxon>eudicotyledons</taxon>
        <taxon>Gunneridae</taxon>
        <taxon>Pentapetalae</taxon>
        <taxon>rosids</taxon>
        <taxon>fabids</taxon>
        <taxon>Malpighiales</taxon>
        <taxon>Erythroxylaceae</taxon>
        <taxon>Erythroxylum</taxon>
    </lineage>
</organism>
<dbReference type="InterPro" id="IPR036249">
    <property type="entry name" value="Thioredoxin-like_sf"/>
</dbReference>
<gene>
    <name evidence="2" type="ORF">K2173_012131</name>
</gene>
<dbReference type="Pfam" id="PF00462">
    <property type="entry name" value="Glutaredoxin"/>
    <property type="match status" value="1"/>
</dbReference>
<dbReference type="CDD" id="cd03031">
    <property type="entry name" value="GRX_GRX_like"/>
    <property type="match status" value="1"/>
</dbReference>
<dbReference type="AlphaFoldDB" id="A0AAV8SR47"/>
<dbReference type="Pfam" id="PF23733">
    <property type="entry name" value="GRXCR1-2_C"/>
    <property type="match status" value="1"/>
</dbReference>
<dbReference type="Proteomes" id="UP001159364">
    <property type="component" value="Linkage Group LG09"/>
</dbReference>
<sequence>MGCASSKLLKKEFHRDIILNNDGDYVNHVVSLTSSTYGALKLDNNERQRHLKVQQVEEEMPIKDIVEEIKRKQRRSPPRDEPEVIDACELMGDLEEVVPVSSQLKKSPNTRALIRGVAEIDARSPLKFLNHIGSPRKAKTFGGKENKVKRLPDFSPAPFLKGKNSSGNSKAVMRLSYPMKASTPVGPKLETFSGDSGVSSRSRSFSPLFDPELVALYEKELFEEGEQIKRIIAATPRSQTLKKSRDLELILESFEQKCPPGGENAVVVYTTTLRGIRKTFEDCNTVRSIIESHRILLIERDVSMDSGFKEELRALLGKREVKVPLLFVKGRLIGGADQVVKLEEEGKLGILFDGVPRDLNGECEGCAGVRFLMCMKCNGSCKMLDVERKKMVKCGQCNENGLIQCPLCC</sequence>
<reference evidence="2 3" key="1">
    <citation type="submission" date="2021-09" db="EMBL/GenBank/DDBJ databases">
        <title>Genomic insights and catalytic innovation underlie evolution of tropane alkaloids biosynthesis.</title>
        <authorList>
            <person name="Wang Y.-J."/>
            <person name="Tian T."/>
            <person name="Huang J.-P."/>
            <person name="Huang S.-X."/>
        </authorList>
    </citation>
    <scope>NUCLEOTIDE SEQUENCE [LARGE SCALE GENOMIC DNA]</scope>
    <source>
        <strain evidence="2">KIB-2018</strain>
        <tissue evidence="2">Leaf</tissue>
    </source>
</reference>
<proteinExistence type="predicted"/>